<feature type="domain" description="SET" evidence="2">
    <location>
        <begin position="76"/>
        <end position="196"/>
    </location>
</feature>
<organism evidence="3 4">
    <name type="scientific">Pyronema omphalodes (strain CBS 100304)</name>
    <name type="common">Pyronema confluens</name>
    <dbReference type="NCBI Taxonomy" id="1076935"/>
    <lineage>
        <taxon>Eukaryota</taxon>
        <taxon>Fungi</taxon>
        <taxon>Dikarya</taxon>
        <taxon>Ascomycota</taxon>
        <taxon>Pezizomycotina</taxon>
        <taxon>Pezizomycetes</taxon>
        <taxon>Pezizales</taxon>
        <taxon>Pyronemataceae</taxon>
        <taxon>Pyronema</taxon>
    </lineage>
</organism>
<reference evidence="3 4" key="1">
    <citation type="journal article" date="2013" name="PLoS Genet.">
        <title>The genome and development-dependent transcriptomes of Pyronema confluens: a window into fungal evolution.</title>
        <authorList>
            <person name="Traeger S."/>
            <person name="Altegoer F."/>
            <person name="Freitag M."/>
            <person name="Gabaldon T."/>
            <person name="Kempken F."/>
            <person name="Kumar A."/>
            <person name="Marcet-Houben M."/>
            <person name="Poggeler S."/>
            <person name="Stajich J.E."/>
            <person name="Nowrousian M."/>
        </authorList>
    </citation>
    <scope>NUCLEOTIDE SEQUENCE [LARGE SCALE GENOMIC DNA]</scope>
    <source>
        <strain evidence="4">CBS 100304</strain>
        <tissue evidence="3">Vegetative mycelium</tissue>
    </source>
</reference>
<dbReference type="PROSITE" id="PS50280">
    <property type="entry name" value="SET"/>
    <property type="match status" value="1"/>
</dbReference>
<dbReference type="SUPFAM" id="SSF82199">
    <property type="entry name" value="SET domain"/>
    <property type="match status" value="1"/>
</dbReference>
<evidence type="ECO:0000313" key="3">
    <source>
        <dbReference type="EMBL" id="CCX16164.1"/>
    </source>
</evidence>
<feature type="region of interest" description="Disordered" evidence="1">
    <location>
        <begin position="1"/>
        <end position="31"/>
    </location>
</feature>
<keyword evidence="3" id="KW-0489">Methyltransferase</keyword>
<dbReference type="eggNOG" id="ENOG502S3NK">
    <property type="taxonomic scope" value="Eukaryota"/>
</dbReference>
<evidence type="ECO:0000313" key="4">
    <source>
        <dbReference type="Proteomes" id="UP000018144"/>
    </source>
</evidence>
<protein>
    <submittedName>
        <fullName evidence="3">Similar to Histone-lysine N-methyltransferase EHMT2 acc. no. Q9Z148</fullName>
    </submittedName>
</protein>
<gene>
    <name evidence="3" type="ORF">PCON_02695</name>
</gene>
<accession>U4LNL7</accession>
<dbReference type="InterPro" id="IPR046341">
    <property type="entry name" value="SET_dom_sf"/>
</dbReference>
<evidence type="ECO:0000256" key="1">
    <source>
        <dbReference type="SAM" id="MobiDB-lite"/>
    </source>
</evidence>
<keyword evidence="3" id="KW-0808">Transferase</keyword>
<dbReference type="GO" id="GO:0008168">
    <property type="term" value="F:methyltransferase activity"/>
    <property type="evidence" value="ECO:0007669"/>
    <property type="project" value="UniProtKB-KW"/>
</dbReference>
<sequence>MPPKPNKTKTQPTKKPSGLPKDSKRSSTFSVPSNWPPHLPYYTVPLLSPALSRPSDLLAISSLNLLSKVPTASPSALVKIKPISLPTHPANGQAGLFALRTLPARSWVIDYIGFYHTLEESDPTSDYDISLDREAGVAVDAAKGGNEARFVNDYRGVGERANVEFENRRVGGQMRIAVMVGPREIKKGEELLVSYGKGFWDGRKGE</sequence>
<dbReference type="AlphaFoldDB" id="U4LNL7"/>
<dbReference type="GO" id="GO:0032259">
    <property type="term" value="P:methylation"/>
    <property type="evidence" value="ECO:0007669"/>
    <property type="project" value="UniProtKB-KW"/>
</dbReference>
<dbReference type="Proteomes" id="UP000018144">
    <property type="component" value="Unassembled WGS sequence"/>
</dbReference>
<name>U4LNL7_PYROM</name>
<dbReference type="Gene3D" id="2.170.270.10">
    <property type="entry name" value="SET domain"/>
    <property type="match status" value="1"/>
</dbReference>
<keyword evidence="4" id="KW-1185">Reference proteome</keyword>
<proteinExistence type="predicted"/>
<evidence type="ECO:0000259" key="2">
    <source>
        <dbReference type="PROSITE" id="PS50280"/>
    </source>
</evidence>
<dbReference type="Pfam" id="PF00856">
    <property type="entry name" value="SET"/>
    <property type="match status" value="1"/>
</dbReference>
<dbReference type="STRING" id="1076935.U4LNL7"/>
<dbReference type="InterPro" id="IPR001214">
    <property type="entry name" value="SET_dom"/>
</dbReference>
<dbReference type="OrthoDB" id="5792673at2759"/>
<dbReference type="EMBL" id="HF936318">
    <property type="protein sequence ID" value="CCX16164.1"/>
    <property type="molecule type" value="Genomic_DNA"/>
</dbReference>
<dbReference type="OMA" id="WCERWGE"/>